<sequence>MSNLLQLVIGRVPARLINVSRSAWLILLILATLHVWGTGSGEFIYWDQ</sequence>
<feature type="transmembrane region" description="Helical" evidence="1">
    <location>
        <begin position="23"/>
        <end position="46"/>
    </location>
</feature>
<keyword evidence="1" id="KW-0472">Membrane</keyword>
<dbReference type="EMBL" id="CACSIO010000005">
    <property type="protein sequence ID" value="CAA0099052.1"/>
    <property type="molecule type" value="Genomic_DNA"/>
</dbReference>
<keyword evidence="1" id="KW-1133">Transmembrane helix</keyword>
<dbReference type="AlphaFoldDB" id="A0A5S9P6I0"/>
<name>A0A5S9P6I0_9GAMM</name>
<accession>A0A5S9P6I0</accession>
<keyword evidence="3" id="KW-1185">Reference proteome</keyword>
<gene>
    <name evidence="2" type="ORF">OPDIPICF_04234</name>
</gene>
<evidence type="ECO:0000313" key="2">
    <source>
        <dbReference type="EMBL" id="CAA0099052.1"/>
    </source>
</evidence>
<keyword evidence="1" id="KW-0812">Transmembrane</keyword>
<evidence type="ECO:0000256" key="1">
    <source>
        <dbReference type="SAM" id="Phobius"/>
    </source>
</evidence>
<dbReference type="Proteomes" id="UP000441399">
    <property type="component" value="Unassembled WGS sequence"/>
</dbReference>
<evidence type="ECO:0000313" key="3">
    <source>
        <dbReference type="Proteomes" id="UP000441399"/>
    </source>
</evidence>
<reference evidence="2 3" key="1">
    <citation type="submission" date="2019-11" db="EMBL/GenBank/DDBJ databases">
        <authorList>
            <person name="Holert J."/>
        </authorList>
    </citation>
    <scope>NUCLEOTIDE SEQUENCE [LARGE SCALE GENOMIC DNA]</scope>
    <source>
        <strain evidence="2">SB11_3</strain>
    </source>
</reference>
<proteinExistence type="predicted"/>
<protein>
    <submittedName>
        <fullName evidence="2">Uncharacterized protein</fullName>
    </submittedName>
</protein>
<organism evidence="2 3">
    <name type="scientific">BD1-7 clade bacterium</name>
    <dbReference type="NCBI Taxonomy" id="2029982"/>
    <lineage>
        <taxon>Bacteria</taxon>
        <taxon>Pseudomonadati</taxon>
        <taxon>Pseudomonadota</taxon>
        <taxon>Gammaproteobacteria</taxon>
        <taxon>Cellvibrionales</taxon>
        <taxon>Spongiibacteraceae</taxon>
        <taxon>BD1-7 clade</taxon>
    </lineage>
</organism>